<dbReference type="InterPro" id="IPR050330">
    <property type="entry name" value="Bact_OuterMem_StrucFunc"/>
</dbReference>
<dbReference type="InterPro" id="IPR036737">
    <property type="entry name" value="OmpA-like_sf"/>
</dbReference>
<evidence type="ECO:0000256" key="4">
    <source>
        <dbReference type="PROSITE-ProRule" id="PRU00473"/>
    </source>
</evidence>
<dbReference type="Gene3D" id="3.30.1330.60">
    <property type="entry name" value="OmpA-like domain"/>
    <property type="match status" value="1"/>
</dbReference>
<dbReference type="EMBL" id="JAVDUM010000001">
    <property type="protein sequence ID" value="MDR6865800.1"/>
    <property type="molecule type" value="Genomic_DNA"/>
</dbReference>
<name>A0ABU1S8B8_9MICO</name>
<dbReference type="PROSITE" id="PS51123">
    <property type="entry name" value="OMPA_2"/>
    <property type="match status" value="1"/>
</dbReference>
<evidence type="ECO:0000256" key="3">
    <source>
        <dbReference type="ARBA" id="ARBA00023237"/>
    </source>
</evidence>
<reference evidence="6 7" key="1">
    <citation type="submission" date="2023-07" db="EMBL/GenBank/DDBJ databases">
        <title>Sorghum-associated microbial communities from plants grown in Nebraska, USA.</title>
        <authorList>
            <person name="Schachtman D."/>
        </authorList>
    </citation>
    <scope>NUCLEOTIDE SEQUENCE [LARGE SCALE GENOMIC DNA]</scope>
    <source>
        <strain evidence="6 7">2980</strain>
    </source>
</reference>
<keyword evidence="3" id="KW-0998">Cell outer membrane</keyword>
<dbReference type="InterPro" id="IPR006665">
    <property type="entry name" value="OmpA-like"/>
</dbReference>
<protein>
    <submittedName>
        <fullName evidence="6">Outer membrane protein OmpA-like peptidoglycan-associated protein</fullName>
    </submittedName>
</protein>
<proteinExistence type="predicted"/>
<dbReference type="PRINTS" id="PR01021">
    <property type="entry name" value="OMPADOMAIN"/>
</dbReference>
<keyword evidence="7" id="KW-1185">Reference proteome</keyword>
<accession>A0ABU1S8B8</accession>
<comment type="subcellular location">
    <subcellularLocation>
        <location evidence="1">Cell outer membrane</location>
    </subcellularLocation>
</comment>
<dbReference type="CDD" id="cd07185">
    <property type="entry name" value="OmpA_C-like"/>
    <property type="match status" value="1"/>
</dbReference>
<organism evidence="6 7">
    <name type="scientific">Microbacterium resistens</name>
    <dbReference type="NCBI Taxonomy" id="156977"/>
    <lineage>
        <taxon>Bacteria</taxon>
        <taxon>Bacillati</taxon>
        <taxon>Actinomycetota</taxon>
        <taxon>Actinomycetes</taxon>
        <taxon>Micrococcales</taxon>
        <taxon>Microbacteriaceae</taxon>
        <taxon>Microbacterium</taxon>
    </lineage>
</organism>
<evidence type="ECO:0000313" key="7">
    <source>
        <dbReference type="Proteomes" id="UP001259347"/>
    </source>
</evidence>
<evidence type="ECO:0000313" key="6">
    <source>
        <dbReference type="EMBL" id="MDR6865800.1"/>
    </source>
</evidence>
<keyword evidence="2 4" id="KW-0472">Membrane</keyword>
<sequence>MNGETVKAEPIAPVPKLGSFPPLAAIAPVASCGTTITFQDGVLFDFDKSDIRSDAVPTVTSVAAVLARLGVADAVVSGHTDAIGTDDENQALSEDRANAFVAALREHGATASLDAVGYGEARPVAPNEVNGADNPAGRQLNRRVEIFIPAL</sequence>
<dbReference type="PANTHER" id="PTHR30329">
    <property type="entry name" value="STATOR ELEMENT OF FLAGELLAR MOTOR COMPLEX"/>
    <property type="match status" value="1"/>
</dbReference>
<comment type="caution">
    <text evidence="6">The sequence shown here is derived from an EMBL/GenBank/DDBJ whole genome shotgun (WGS) entry which is preliminary data.</text>
</comment>
<dbReference type="Proteomes" id="UP001259347">
    <property type="component" value="Unassembled WGS sequence"/>
</dbReference>
<evidence type="ECO:0000256" key="1">
    <source>
        <dbReference type="ARBA" id="ARBA00004442"/>
    </source>
</evidence>
<evidence type="ECO:0000256" key="2">
    <source>
        <dbReference type="ARBA" id="ARBA00023136"/>
    </source>
</evidence>
<gene>
    <name evidence="6" type="ORF">J2Y69_000382</name>
</gene>
<dbReference type="SUPFAM" id="SSF103088">
    <property type="entry name" value="OmpA-like"/>
    <property type="match status" value="1"/>
</dbReference>
<evidence type="ECO:0000259" key="5">
    <source>
        <dbReference type="PROSITE" id="PS51123"/>
    </source>
</evidence>
<dbReference type="InterPro" id="IPR006664">
    <property type="entry name" value="OMP_bac"/>
</dbReference>
<dbReference type="PANTHER" id="PTHR30329:SF21">
    <property type="entry name" value="LIPOPROTEIN YIAD-RELATED"/>
    <property type="match status" value="1"/>
</dbReference>
<dbReference type="Pfam" id="PF00691">
    <property type="entry name" value="OmpA"/>
    <property type="match status" value="1"/>
</dbReference>
<feature type="domain" description="OmpA-like" evidence="5">
    <location>
        <begin position="31"/>
        <end position="151"/>
    </location>
</feature>